<gene>
    <name evidence="1" type="ORF">BU25DRAFT_401394</name>
</gene>
<evidence type="ECO:0000313" key="2">
    <source>
        <dbReference type="Proteomes" id="UP000799754"/>
    </source>
</evidence>
<dbReference type="EMBL" id="MU006739">
    <property type="protein sequence ID" value="KAF2623172.1"/>
    <property type="molecule type" value="Genomic_DNA"/>
</dbReference>
<protein>
    <submittedName>
        <fullName evidence="1">MFS general substrate transporter</fullName>
    </submittedName>
</protein>
<sequence length="598" mass="65926">MSLSERLTTMEEYQPWSAPGSRESSRNRKMSFNPVGAWTEAAGEVQPVGAFEVPKWKRCLQVFFACIYCLFAAGVVFGYAAIKPVLLEEGVYRNKCSKQELKDDVPICYEQELRLGRRNLTDQNGRLNLMFTIAAVSTNVVALPVGTILDRYGPRVSGIIGAISITLGSLLFAFAAQLPFDAYIPGYLFLALGGPFVFISSFQLSNTFPQYSGLILALLTGAFDTSSAIFLFYRLVYQATDGAFTPKKFFLAYLLVPAYILAVQVFCMPSTSYKTVGELVTEVEEDNSVHESDDEIEDQSTVQSLQDARRAHRDSIASEITALLGTKDGADQAKEEEKKRNKSGVWGALHGRTAAEQIKTPWFILITLFTVLQMTRINYFVATIRSQYTYIFHDYSKAVEINNFFDAALPVGGIISIPFIGLILDNTSTTFTLSLLVTIATTIGVLGVIPETWSAYGNIVLFVLYRPLYYTAVSDYSAKVFGFATFGKVYGLIICLAGLLNFSQSALDAATHKVFKNDPVPINVILLSLALLVGIALVAFVFRRSHKIMRENIEEEAEEARERLMPGVSVGVQEYGAVTANGNGTSPSGVEERRGRTM</sequence>
<keyword evidence="2" id="KW-1185">Reference proteome</keyword>
<organism evidence="1 2">
    <name type="scientific">Macroventuria anomochaeta</name>
    <dbReference type="NCBI Taxonomy" id="301207"/>
    <lineage>
        <taxon>Eukaryota</taxon>
        <taxon>Fungi</taxon>
        <taxon>Dikarya</taxon>
        <taxon>Ascomycota</taxon>
        <taxon>Pezizomycotina</taxon>
        <taxon>Dothideomycetes</taxon>
        <taxon>Pleosporomycetidae</taxon>
        <taxon>Pleosporales</taxon>
        <taxon>Pleosporineae</taxon>
        <taxon>Didymellaceae</taxon>
        <taxon>Macroventuria</taxon>
    </lineage>
</organism>
<proteinExistence type="predicted"/>
<accession>A0ACB6RPI1</accession>
<comment type="caution">
    <text evidence="1">The sequence shown here is derived from an EMBL/GenBank/DDBJ whole genome shotgun (WGS) entry which is preliminary data.</text>
</comment>
<reference evidence="1" key="1">
    <citation type="journal article" date="2020" name="Stud. Mycol.">
        <title>101 Dothideomycetes genomes: a test case for predicting lifestyles and emergence of pathogens.</title>
        <authorList>
            <person name="Haridas S."/>
            <person name="Albert R."/>
            <person name="Binder M."/>
            <person name="Bloem J."/>
            <person name="Labutti K."/>
            <person name="Salamov A."/>
            <person name="Andreopoulos B."/>
            <person name="Baker S."/>
            <person name="Barry K."/>
            <person name="Bills G."/>
            <person name="Bluhm B."/>
            <person name="Cannon C."/>
            <person name="Castanera R."/>
            <person name="Culley D."/>
            <person name="Daum C."/>
            <person name="Ezra D."/>
            <person name="Gonzalez J."/>
            <person name="Henrissat B."/>
            <person name="Kuo A."/>
            <person name="Liang C."/>
            <person name="Lipzen A."/>
            <person name="Lutzoni F."/>
            <person name="Magnuson J."/>
            <person name="Mondo S."/>
            <person name="Nolan M."/>
            <person name="Ohm R."/>
            <person name="Pangilinan J."/>
            <person name="Park H.-J."/>
            <person name="Ramirez L."/>
            <person name="Alfaro M."/>
            <person name="Sun H."/>
            <person name="Tritt A."/>
            <person name="Yoshinaga Y."/>
            <person name="Zwiers L.-H."/>
            <person name="Turgeon B."/>
            <person name="Goodwin S."/>
            <person name="Spatafora J."/>
            <person name="Crous P."/>
            <person name="Grigoriev I."/>
        </authorList>
    </citation>
    <scope>NUCLEOTIDE SEQUENCE</scope>
    <source>
        <strain evidence="1">CBS 525.71</strain>
    </source>
</reference>
<name>A0ACB6RPI1_9PLEO</name>
<evidence type="ECO:0000313" key="1">
    <source>
        <dbReference type="EMBL" id="KAF2623172.1"/>
    </source>
</evidence>
<dbReference type="Proteomes" id="UP000799754">
    <property type="component" value="Unassembled WGS sequence"/>
</dbReference>